<keyword evidence="1" id="KW-0812">Transmembrane</keyword>
<evidence type="ECO:0000313" key="3">
    <source>
        <dbReference type="Proteomes" id="UP000077469"/>
    </source>
</evidence>
<protein>
    <recommendedName>
        <fullName evidence="4">YggT family protein</fullName>
    </recommendedName>
</protein>
<name>A0A0X1KPR1_9THEM</name>
<dbReference type="InterPro" id="IPR003425">
    <property type="entry name" value="CCB3/YggT"/>
</dbReference>
<organism evidence="2 3">
    <name type="scientific">Pseudothermotoga hypogea DSM 11164 = NBRC 106472</name>
    <dbReference type="NCBI Taxonomy" id="1123384"/>
    <lineage>
        <taxon>Bacteria</taxon>
        <taxon>Thermotogati</taxon>
        <taxon>Thermotogota</taxon>
        <taxon>Thermotogae</taxon>
        <taxon>Thermotogales</taxon>
        <taxon>Thermotogaceae</taxon>
        <taxon>Pseudothermotoga</taxon>
    </lineage>
</organism>
<evidence type="ECO:0000256" key="1">
    <source>
        <dbReference type="SAM" id="Phobius"/>
    </source>
</evidence>
<gene>
    <name evidence="2" type="ORF">AJ81_02170</name>
</gene>
<dbReference type="PATRIC" id="fig|1123384.7.peg.430"/>
<dbReference type="Pfam" id="PF02325">
    <property type="entry name" value="CCB3_YggT"/>
    <property type="match status" value="1"/>
</dbReference>
<dbReference type="STRING" id="1123384.AJ81_02170"/>
<dbReference type="KEGG" id="phy:AJ81_02170"/>
<evidence type="ECO:0008006" key="4">
    <source>
        <dbReference type="Google" id="ProtNLM"/>
    </source>
</evidence>
<evidence type="ECO:0000313" key="2">
    <source>
        <dbReference type="EMBL" id="AJC73209.1"/>
    </source>
</evidence>
<dbReference type="Proteomes" id="UP000077469">
    <property type="component" value="Chromosome"/>
</dbReference>
<dbReference type="OrthoDB" id="47652at2"/>
<feature type="transmembrane region" description="Helical" evidence="1">
    <location>
        <begin position="70"/>
        <end position="91"/>
    </location>
</feature>
<accession>A0A0X1KPR1</accession>
<feature type="transmembrane region" description="Helical" evidence="1">
    <location>
        <begin position="7"/>
        <end position="35"/>
    </location>
</feature>
<keyword evidence="3" id="KW-1185">Reference proteome</keyword>
<dbReference type="GO" id="GO:0016020">
    <property type="term" value="C:membrane"/>
    <property type="evidence" value="ECO:0007669"/>
    <property type="project" value="InterPro"/>
</dbReference>
<keyword evidence="1" id="KW-0472">Membrane</keyword>
<dbReference type="AlphaFoldDB" id="A0A0X1KPR1"/>
<dbReference type="PaxDb" id="1123384-AJ81_02170"/>
<reference evidence="2 3" key="1">
    <citation type="submission" date="2014-01" db="EMBL/GenBank/DDBJ databases">
        <title>Genome sequencing of Thermotog hypogea.</title>
        <authorList>
            <person name="Zhang X."/>
            <person name="Alvare G."/>
            <person name="Fristensky B."/>
            <person name="Chen L."/>
            <person name="Suen T."/>
            <person name="Chen Q."/>
            <person name="Ma K."/>
        </authorList>
    </citation>
    <scope>NUCLEOTIDE SEQUENCE [LARGE SCALE GENOMIC DNA]</scope>
    <source>
        <strain evidence="2 3">DSM 11164</strain>
    </source>
</reference>
<sequence>MFVISNLLYAIAVVLQLFIYVEIFAVILSALLSWITPFRYSSFRQFVDAVANIVLRPLRKFIPPIGPVDITPMIAIFVLVFLENFVVRTLFDLAVRLR</sequence>
<dbReference type="RefSeq" id="WP_031503664.1">
    <property type="nucleotide sequence ID" value="NC_022795.1"/>
</dbReference>
<dbReference type="EMBL" id="CP007141">
    <property type="protein sequence ID" value="AJC73209.1"/>
    <property type="molecule type" value="Genomic_DNA"/>
</dbReference>
<proteinExistence type="predicted"/>
<keyword evidence="1" id="KW-1133">Transmembrane helix</keyword>